<accession>A0A9P4Q1P8</accession>
<dbReference type="PANTHER" id="PTHR38111">
    <property type="entry name" value="ZN(2)-C6 FUNGAL-TYPE DOMAIN-CONTAINING PROTEIN-RELATED"/>
    <property type="match status" value="1"/>
</dbReference>
<dbReference type="EMBL" id="MU003830">
    <property type="protein sequence ID" value="KAF2718134.1"/>
    <property type="molecule type" value="Genomic_DNA"/>
</dbReference>
<reference evidence="1" key="1">
    <citation type="journal article" date="2020" name="Stud. Mycol.">
        <title>101 Dothideomycetes genomes: a test case for predicting lifestyles and emergence of pathogens.</title>
        <authorList>
            <person name="Haridas S."/>
            <person name="Albert R."/>
            <person name="Binder M."/>
            <person name="Bloem J."/>
            <person name="Labutti K."/>
            <person name="Salamov A."/>
            <person name="Andreopoulos B."/>
            <person name="Baker S."/>
            <person name="Barry K."/>
            <person name="Bills G."/>
            <person name="Bluhm B."/>
            <person name="Cannon C."/>
            <person name="Castanera R."/>
            <person name="Culley D."/>
            <person name="Daum C."/>
            <person name="Ezra D."/>
            <person name="Gonzalez J."/>
            <person name="Henrissat B."/>
            <person name="Kuo A."/>
            <person name="Liang C."/>
            <person name="Lipzen A."/>
            <person name="Lutzoni F."/>
            <person name="Magnuson J."/>
            <person name="Mondo S."/>
            <person name="Nolan M."/>
            <person name="Ohm R."/>
            <person name="Pangilinan J."/>
            <person name="Park H.-J."/>
            <person name="Ramirez L."/>
            <person name="Alfaro M."/>
            <person name="Sun H."/>
            <person name="Tritt A."/>
            <person name="Yoshinaga Y."/>
            <person name="Zwiers L.-H."/>
            <person name="Turgeon B."/>
            <person name="Goodwin S."/>
            <person name="Spatafora J."/>
            <person name="Crous P."/>
            <person name="Grigoriev I."/>
        </authorList>
    </citation>
    <scope>NUCLEOTIDE SEQUENCE</scope>
    <source>
        <strain evidence="1">CBS 116435</strain>
    </source>
</reference>
<organism evidence="1 2">
    <name type="scientific">Polychaeton citri CBS 116435</name>
    <dbReference type="NCBI Taxonomy" id="1314669"/>
    <lineage>
        <taxon>Eukaryota</taxon>
        <taxon>Fungi</taxon>
        <taxon>Dikarya</taxon>
        <taxon>Ascomycota</taxon>
        <taxon>Pezizomycotina</taxon>
        <taxon>Dothideomycetes</taxon>
        <taxon>Dothideomycetidae</taxon>
        <taxon>Capnodiales</taxon>
        <taxon>Capnodiaceae</taxon>
        <taxon>Polychaeton</taxon>
    </lineage>
</organism>
<dbReference type="Proteomes" id="UP000799441">
    <property type="component" value="Unassembled WGS sequence"/>
</dbReference>
<evidence type="ECO:0000313" key="1">
    <source>
        <dbReference type="EMBL" id="KAF2718134.1"/>
    </source>
</evidence>
<gene>
    <name evidence="1" type="ORF">K431DRAFT_333172</name>
</gene>
<dbReference type="OrthoDB" id="4314040at2759"/>
<dbReference type="AlphaFoldDB" id="A0A9P4Q1P8"/>
<protein>
    <submittedName>
        <fullName evidence="1">Uncharacterized protein</fullName>
    </submittedName>
</protein>
<keyword evidence="2" id="KW-1185">Reference proteome</keyword>
<name>A0A9P4Q1P8_9PEZI</name>
<sequence length="279" mass="30659">MLIDVLLNMTKVSTGPKYDLIGTYGPFLNDVPQRLGANEALDSAAKALVHAHCDLCLRRPVTVDSLTKYTHAIQKIRTMPEDSVQAQAIETSCAVILLLIRQNLSGFGSQDWTTHFDGASQLLLIRNVCVATCAVYTNTCIQVVRSLFDRSLRLNPSKFEALISVPLLHSHHDDPITNNLSRVLRLLERGSASCYKSVGRKQLKEEASAIYRTLFGAAEEYKSSIVQYPGYGINTTTPYGASLAVCCMFSYLLRGLGSDEGQLLDEGEMLVDAKLALAR</sequence>
<comment type="caution">
    <text evidence="1">The sequence shown here is derived from an EMBL/GenBank/DDBJ whole genome shotgun (WGS) entry which is preliminary data.</text>
</comment>
<dbReference type="InterPro" id="IPR053178">
    <property type="entry name" value="Osmoadaptation_assoc"/>
</dbReference>
<evidence type="ECO:0000313" key="2">
    <source>
        <dbReference type="Proteomes" id="UP000799441"/>
    </source>
</evidence>
<proteinExistence type="predicted"/>
<dbReference type="PANTHER" id="PTHR38111:SF11">
    <property type="entry name" value="TRANSCRIPTION FACTOR DOMAIN-CONTAINING PROTEIN-RELATED"/>
    <property type="match status" value="1"/>
</dbReference>